<name>A0A2U1AQH7_9BACT</name>
<protein>
    <submittedName>
        <fullName evidence="1">Uncharacterized protein</fullName>
    </submittedName>
</protein>
<sequence>MAASVCTLFEKHFHKGVPGLINSLYKNGFRGDFYAGYRGPLPKWSENATDNPDLGWAGAKTMRVANDLCLHFIPVTTEYHLAHYKPAFMLNLFKGPAKAVDALAYFDPDIVNLCRWGFYEKWMSYGVAMVHEVVSNDMPATHPSRMEWYHIIKKINRQPQRMINSYINAGFCGVAAANKEFLKVWIQVIEVAIKEYNMDAATFIEYDRTSAFYSIDQDAFNIAAMCCDSPISEMGPEAMGFVNSGWTMSHSTGSPKPWTNKFILSALKGNPPSRPHKDYWSNISEPISLYSSSYVSLKKLEIILASLIGRFYSRN</sequence>
<dbReference type="AlphaFoldDB" id="A0A2U1AQH7"/>
<comment type="caution">
    <text evidence="1">The sequence shown here is derived from an EMBL/GenBank/DDBJ whole genome shotgun (WGS) entry which is preliminary data.</text>
</comment>
<gene>
    <name evidence="1" type="ORF">C8E01_11517</name>
</gene>
<accession>A0A2U1AQH7</accession>
<dbReference type="OrthoDB" id="8479124at2"/>
<dbReference type="Proteomes" id="UP000245466">
    <property type="component" value="Unassembled WGS sequence"/>
</dbReference>
<dbReference type="RefSeq" id="WP_116544747.1">
    <property type="nucleotide sequence ID" value="NZ_QEKI01000015.1"/>
</dbReference>
<dbReference type="EMBL" id="QEKI01000015">
    <property type="protein sequence ID" value="PVY38680.1"/>
    <property type="molecule type" value="Genomic_DNA"/>
</dbReference>
<evidence type="ECO:0000313" key="1">
    <source>
        <dbReference type="EMBL" id="PVY38680.1"/>
    </source>
</evidence>
<organism evidence="1 2">
    <name type="scientific">Pontibacter virosus</name>
    <dbReference type="NCBI Taxonomy" id="1765052"/>
    <lineage>
        <taxon>Bacteria</taxon>
        <taxon>Pseudomonadati</taxon>
        <taxon>Bacteroidota</taxon>
        <taxon>Cytophagia</taxon>
        <taxon>Cytophagales</taxon>
        <taxon>Hymenobacteraceae</taxon>
        <taxon>Pontibacter</taxon>
    </lineage>
</organism>
<proteinExistence type="predicted"/>
<keyword evidence="2" id="KW-1185">Reference proteome</keyword>
<reference evidence="1 2" key="1">
    <citation type="submission" date="2018-04" db="EMBL/GenBank/DDBJ databases">
        <title>Genomic Encyclopedia of Type Strains, Phase IV (KMG-IV): sequencing the most valuable type-strain genomes for metagenomic binning, comparative biology and taxonomic classification.</title>
        <authorList>
            <person name="Goeker M."/>
        </authorList>
    </citation>
    <scope>NUCLEOTIDE SEQUENCE [LARGE SCALE GENOMIC DNA]</scope>
    <source>
        <strain evidence="1 2">DSM 100231</strain>
    </source>
</reference>
<evidence type="ECO:0000313" key="2">
    <source>
        <dbReference type="Proteomes" id="UP000245466"/>
    </source>
</evidence>